<sequence>MLDNKVCIVTGGAQGIGRCIVETFARHQAEIVYACDMNAAAMADLEKTYKNVKAIELNVCDREAINRFLDDITKEFGRVDVLVNNAGITRDNLIEKMSVEEWDMVIDVNLKGVFNMTQAVAPLMMETGSGSIITMSSVVGTDGNIGQSNYAATKGGVIAMTKGWAKEFSRKGAQVRANCIAPGFIETPLTVNLPEKILDYMKSKTPLQRMGKPQDIANGALFLASEQSSFITGQTLKIDGGLVI</sequence>
<dbReference type="InterPro" id="IPR002347">
    <property type="entry name" value="SDR_fam"/>
</dbReference>
<dbReference type="InterPro" id="IPR057326">
    <property type="entry name" value="KR_dom"/>
</dbReference>
<dbReference type="PANTHER" id="PTHR42760">
    <property type="entry name" value="SHORT-CHAIN DEHYDROGENASES/REDUCTASES FAMILY MEMBER"/>
    <property type="match status" value="1"/>
</dbReference>
<comment type="similarity">
    <text evidence="1">Belongs to the short-chain dehydrogenases/reductases (SDR) family.</text>
</comment>
<dbReference type="FunFam" id="3.40.50.720:FF:000173">
    <property type="entry name" value="3-oxoacyl-[acyl-carrier protein] reductase"/>
    <property type="match status" value="1"/>
</dbReference>
<evidence type="ECO:0000259" key="3">
    <source>
        <dbReference type="SMART" id="SM00822"/>
    </source>
</evidence>
<evidence type="ECO:0000256" key="2">
    <source>
        <dbReference type="ARBA" id="ARBA00023002"/>
    </source>
</evidence>
<evidence type="ECO:0000256" key="1">
    <source>
        <dbReference type="ARBA" id="ARBA00006484"/>
    </source>
</evidence>
<dbReference type="OrthoDB" id="9804774at2"/>
<evidence type="ECO:0000313" key="4">
    <source>
        <dbReference type="EMBL" id="KDM91735.1"/>
    </source>
</evidence>
<dbReference type="Proteomes" id="UP000027192">
    <property type="component" value="Unassembled WGS sequence"/>
</dbReference>
<dbReference type="PRINTS" id="PR00081">
    <property type="entry name" value="GDHRDH"/>
</dbReference>
<dbReference type="NCBIfam" id="NF009466">
    <property type="entry name" value="PRK12826.1-2"/>
    <property type="match status" value="1"/>
</dbReference>
<dbReference type="GO" id="GO:0006633">
    <property type="term" value="P:fatty acid biosynthetic process"/>
    <property type="evidence" value="ECO:0007669"/>
    <property type="project" value="TreeGrafter"/>
</dbReference>
<gene>
    <name evidence="4" type="ORF">EA58_10220</name>
</gene>
<comment type="caution">
    <text evidence="4">The sequence shown here is derived from an EMBL/GenBank/DDBJ whole genome shotgun (WGS) entry which is preliminary data.</text>
</comment>
<dbReference type="SUPFAM" id="SSF51735">
    <property type="entry name" value="NAD(P)-binding Rossmann-fold domains"/>
    <property type="match status" value="1"/>
</dbReference>
<dbReference type="PANTHER" id="PTHR42760:SF83">
    <property type="entry name" value="(3R)-3-HYDROXYACYL-COA DEHYDROGENASE"/>
    <property type="match status" value="1"/>
</dbReference>
<keyword evidence="5" id="KW-1185">Reference proteome</keyword>
<protein>
    <submittedName>
        <fullName evidence="4">Short-chain dehydrogenase</fullName>
    </submittedName>
</protein>
<evidence type="ECO:0000313" key="5">
    <source>
        <dbReference type="Proteomes" id="UP000027192"/>
    </source>
</evidence>
<name>A0A066RMT2_9GAMM</name>
<organism evidence="4 5">
    <name type="scientific">Photobacterium galatheae</name>
    <dbReference type="NCBI Taxonomy" id="1654360"/>
    <lineage>
        <taxon>Bacteria</taxon>
        <taxon>Pseudomonadati</taxon>
        <taxon>Pseudomonadota</taxon>
        <taxon>Gammaproteobacteria</taxon>
        <taxon>Vibrionales</taxon>
        <taxon>Vibrionaceae</taxon>
        <taxon>Photobacterium</taxon>
    </lineage>
</organism>
<dbReference type="InterPro" id="IPR036291">
    <property type="entry name" value="NAD(P)-bd_dom_sf"/>
</dbReference>
<dbReference type="InterPro" id="IPR020904">
    <property type="entry name" value="Sc_DH/Rdtase_CS"/>
</dbReference>
<dbReference type="AlphaFoldDB" id="A0A066RMT2"/>
<dbReference type="PRINTS" id="PR00080">
    <property type="entry name" value="SDRFAMILY"/>
</dbReference>
<dbReference type="Pfam" id="PF13561">
    <property type="entry name" value="adh_short_C2"/>
    <property type="match status" value="1"/>
</dbReference>
<dbReference type="EMBL" id="JMIB01000019">
    <property type="protein sequence ID" value="KDM91735.1"/>
    <property type="molecule type" value="Genomic_DNA"/>
</dbReference>
<dbReference type="RefSeq" id="WP_036751858.1">
    <property type="nucleotide sequence ID" value="NZ_JAGSGC010000007.1"/>
</dbReference>
<feature type="domain" description="Ketoreductase" evidence="3">
    <location>
        <begin position="5"/>
        <end position="187"/>
    </location>
</feature>
<proteinExistence type="inferred from homology"/>
<keyword evidence="2" id="KW-0560">Oxidoreductase</keyword>
<dbReference type="NCBIfam" id="NF005559">
    <property type="entry name" value="PRK07231.1"/>
    <property type="match status" value="1"/>
</dbReference>
<dbReference type="Gene3D" id="3.40.50.720">
    <property type="entry name" value="NAD(P)-binding Rossmann-like Domain"/>
    <property type="match status" value="1"/>
</dbReference>
<dbReference type="STRING" id="1654360.EA58_10220"/>
<dbReference type="GO" id="GO:0016616">
    <property type="term" value="F:oxidoreductase activity, acting on the CH-OH group of donors, NAD or NADP as acceptor"/>
    <property type="evidence" value="ECO:0007669"/>
    <property type="project" value="UniProtKB-ARBA"/>
</dbReference>
<dbReference type="PROSITE" id="PS00061">
    <property type="entry name" value="ADH_SHORT"/>
    <property type="match status" value="1"/>
</dbReference>
<dbReference type="SMART" id="SM00822">
    <property type="entry name" value="PKS_KR"/>
    <property type="match status" value="1"/>
</dbReference>
<dbReference type="GO" id="GO:0048038">
    <property type="term" value="F:quinone binding"/>
    <property type="evidence" value="ECO:0007669"/>
    <property type="project" value="TreeGrafter"/>
</dbReference>
<reference evidence="4 5" key="1">
    <citation type="submission" date="2014-04" db="EMBL/GenBank/DDBJ databases">
        <title>Draft genome sequence of Photobacterium halotolerans S2753: a solonamide, ngercheumicin and holomycin producer.</title>
        <authorList>
            <person name="Machado H.R."/>
            <person name="Gram L."/>
        </authorList>
    </citation>
    <scope>NUCLEOTIDE SEQUENCE [LARGE SCALE GENOMIC DNA]</scope>
    <source>
        <strain evidence="4 5">S2753</strain>
    </source>
</reference>
<accession>A0A066RMT2</accession>